<evidence type="ECO:0000259" key="9">
    <source>
        <dbReference type="PROSITE" id="PS50279"/>
    </source>
</evidence>
<dbReference type="PROSITE" id="PS50279">
    <property type="entry name" value="BPTI_KUNITZ_2"/>
    <property type="match status" value="2"/>
</dbReference>
<keyword evidence="4 8" id="KW-0732">Signal</keyword>
<feature type="signal peptide" evidence="8">
    <location>
        <begin position="1"/>
        <end position="21"/>
    </location>
</feature>
<dbReference type="OrthoDB" id="6480681at2759"/>
<dbReference type="PRINTS" id="PR00759">
    <property type="entry name" value="BASICPTASE"/>
</dbReference>
<dbReference type="SUPFAM" id="SSF57362">
    <property type="entry name" value="BPTI-like"/>
    <property type="match status" value="2"/>
</dbReference>
<dbReference type="GO" id="GO:0004867">
    <property type="term" value="F:serine-type endopeptidase inhibitor activity"/>
    <property type="evidence" value="ECO:0007669"/>
    <property type="project" value="UniProtKB-KW"/>
</dbReference>
<dbReference type="InterPro" id="IPR036880">
    <property type="entry name" value="Kunitz_BPTI_sf"/>
</dbReference>
<dbReference type="Gene3D" id="4.10.410.10">
    <property type="entry name" value="Pancreatic trypsin inhibitor Kunitz domain"/>
    <property type="match status" value="2"/>
</dbReference>
<keyword evidence="3" id="KW-0646">Protease inhibitor</keyword>
<sequence length="161" mass="18284">MNYLNCVIFIYSLTCIVPAYGKKEWKPAGCQLPAVTGPCKAMIKAWHYNSKGKCQAFVYGGCEGNSNNFETKKMCEQRCGWKYSRKRDKCLIQPKEEKPCGNQSVAATRWRFDESKSSCMQHIFQTCRKDPDGFGTCNECLKTCQHHMKTIQACPEAGDPK</sequence>
<proteinExistence type="evidence at transcript level"/>
<evidence type="ECO:0000256" key="3">
    <source>
        <dbReference type="ARBA" id="ARBA00022690"/>
    </source>
</evidence>
<dbReference type="GO" id="GO:0005615">
    <property type="term" value="C:extracellular space"/>
    <property type="evidence" value="ECO:0007669"/>
    <property type="project" value="TreeGrafter"/>
</dbReference>
<evidence type="ECO:0000256" key="1">
    <source>
        <dbReference type="ARBA" id="ARBA00004613"/>
    </source>
</evidence>
<protein>
    <submittedName>
        <fullName evidence="10">Dathoxin-1</fullName>
    </submittedName>
</protein>
<dbReference type="InterPro" id="IPR020901">
    <property type="entry name" value="Prtase_inh_Kunz-CS"/>
</dbReference>
<name>B2C6F9_DERAN</name>
<accession>B2C6F9</accession>
<organism evidence="10">
    <name type="scientific">Dermacentor andersoni</name>
    <name type="common">Rocky mountain wood tick</name>
    <dbReference type="NCBI Taxonomy" id="34620"/>
    <lineage>
        <taxon>Eukaryota</taxon>
        <taxon>Metazoa</taxon>
        <taxon>Ecdysozoa</taxon>
        <taxon>Arthropoda</taxon>
        <taxon>Chelicerata</taxon>
        <taxon>Arachnida</taxon>
        <taxon>Acari</taxon>
        <taxon>Parasitiformes</taxon>
        <taxon>Ixodida</taxon>
        <taxon>Ixodoidea</taxon>
        <taxon>Ixodidae</taxon>
        <taxon>Rhipicephalinae</taxon>
        <taxon>Dermacentor</taxon>
    </lineage>
</organism>
<keyword evidence="2" id="KW-0964">Secreted</keyword>
<reference evidence="10" key="1">
    <citation type="submission" date="2007-11" db="EMBL/GenBank/DDBJ databases">
        <title>Cloning and characterization of Dathoxins, four differential two Kunitz-domains containing protease inhibitors in salivary glands of an ixodid tick, Dermacentor andersoni.</title>
        <authorList>
            <person name="Sun J."/>
            <person name="Alarcon-Chaidez F.J."/>
            <person name="Wikel S.K."/>
        </authorList>
    </citation>
    <scope>NUCLEOTIDE SEQUENCE</scope>
</reference>
<evidence type="ECO:0000313" key="10">
    <source>
        <dbReference type="EMBL" id="ABZ89561.1"/>
    </source>
</evidence>
<evidence type="ECO:0000256" key="5">
    <source>
        <dbReference type="ARBA" id="ARBA00022737"/>
    </source>
</evidence>
<dbReference type="CDD" id="cd00109">
    <property type="entry name" value="Kunitz-type"/>
    <property type="match status" value="1"/>
</dbReference>
<evidence type="ECO:0000256" key="6">
    <source>
        <dbReference type="ARBA" id="ARBA00022900"/>
    </source>
</evidence>
<dbReference type="GO" id="GO:0048019">
    <property type="term" value="F:receptor antagonist activity"/>
    <property type="evidence" value="ECO:0007669"/>
    <property type="project" value="TreeGrafter"/>
</dbReference>
<dbReference type="InterPro" id="IPR002223">
    <property type="entry name" value="Kunitz_BPTI"/>
</dbReference>
<dbReference type="VEuPathDB" id="VectorBase:DAND_026512"/>
<dbReference type="Pfam" id="PF00014">
    <property type="entry name" value="Kunitz_BPTI"/>
    <property type="match status" value="2"/>
</dbReference>
<dbReference type="FunFam" id="4.10.410.10:FF:000020">
    <property type="entry name" value="Collagen, type VI, alpha 3"/>
    <property type="match status" value="1"/>
</dbReference>
<dbReference type="MEROPS" id="I02.955"/>
<keyword evidence="6" id="KW-0722">Serine protease inhibitor</keyword>
<feature type="domain" description="BPTI/Kunitz inhibitor" evidence="9">
    <location>
        <begin position="30"/>
        <end position="79"/>
    </location>
</feature>
<keyword evidence="7" id="KW-1015">Disulfide bond</keyword>
<dbReference type="SMART" id="SM00131">
    <property type="entry name" value="KU"/>
    <property type="match status" value="2"/>
</dbReference>
<dbReference type="PANTHER" id="PTHR45938">
    <property type="entry name" value="ACP24A4-RELATED"/>
    <property type="match status" value="1"/>
</dbReference>
<evidence type="ECO:0000256" key="4">
    <source>
        <dbReference type="ARBA" id="ARBA00022729"/>
    </source>
</evidence>
<dbReference type="PANTHER" id="PTHR45938:SF11">
    <property type="entry name" value="WAP, KAZAL, IMMUNOGLOBULIN, KUNITZ AND NTR DOMAIN-CONTAINING PROTEIN 2-LIKE"/>
    <property type="match status" value="1"/>
</dbReference>
<evidence type="ECO:0000256" key="8">
    <source>
        <dbReference type="SAM" id="SignalP"/>
    </source>
</evidence>
<evidence type="ECO:0000256" key="7">
    <source>
        <dbReference type="ARBA" id="ARBA00023157"/>
    </source>
</evidence>
<dbReference type="AlphaFoldDB" id="B2C6F9"/>
<feature type="chain" id="PRO_5002776795" evidence="8">
    <location>
        <begin position="22"/>
        <end position="161"/>
    </location>
</feature>
<comment type="subcellular location">
    <subcellularLocation>
        <location evidence="1">Secreted</location>
    </subcellularLocation>
</comment>
<dbReference type="EMBL" id="EU285486">
    <property type="protein sequence ID" value="ABZ89561.1"/>
    <property type="molecule type" value="mRNA"/>
</dbReference>
<feature type="domain" description="BPTI/Kunitz inhibitor" evidence="9">
    <location>
        <begin position="90"/>
        <end position="144"/>
    </location>
</feature>
<dbReference type="PROSITE" id="PS00280">
    <property type="entry name" value="BPTI_KUNITZ_1"/>
    <property type="match status" value="1"/>
</dbReference>
<dbReference type="GO" id="GO:0050431">
    <property type="term" value="F:transforming growth factor beta binding"/>
    <property type="evidence" value="ECO:0007669"/>
    <property type="project" value="TreeGrafter"/>
</dbReference>
<evidence type="ECO:0000256" key="2">
    <source>
        <dbReference type="ARBA" id="ARBA00022525"/>
    </source>
</evidence>
<keyword evidence="5" id="KW-0677">Repeat</keyword>